<dbReference type="InterPro" id="IPR027939">
    <property type="entry name" value="NMT1/THI5"/>
</dbReference>
<dbReference type="PANTHER" id="PTHR31528:SF3">
    <property type="entry name" value="THIAMINE BIOSYNTHESIS PROTEIN HI_0357-RELATED"/>
    <property type="match status" value="1"/>
</dbReference>
<dbReference type="Proteomes" id="UP001269375">
    <property type="component" value="Unassembled WGS sequence"/>
</dbReference>
<comment type="caution">
    <text evidence="2">The sequence shown here is derived from an EMBL/GenBank/DDBJ whole genome shotgun (WGS) entry which is preliminary data.</text>
</comment>
<dbReference type="InterPro" id="IPR015168">
    <property type="entry name" value="SsuA/THI5"/>
</dbReference>
<dbReference type="EMBL" id="JARWAO010000003">
    <property type="protein sequence ID" value="MDR5895986.1"/>
    <property type="molecule type" value="Genomic_DNA"/>
</dbReference>
<gene>
    <name evidence="2" type="ORF">QC825_07885</name>
</gene>
<evidence type="ECO:0000313" key="3">
    <source>
        <dbReference type="Proteomes" id="UP001269375"/>
    </source>
</evidence>
<keyword evidence="3" id="KW-1185">Reference proteome</keyword>
<evidence type="ECO:0000259" key="1">
    <source>
        <dbReference type="Pfam" id="PF09084"/>
    </source>
</evidence>
<dbReference type="Gene3D" id="3.40.190.10">
    <property type="entry name" value="Periplasmic binding protein-like II"/>
    <property type="match status" value="2"/>
</dbReference>
<name>A0ABU1GWQ7_9GAMM</name>
<protein>
    <submittedName>
        <fullName evidence="2">ABC transporter substrate-binding protein</fullName>
    </submittedName>
</protein>
<dbReference type="PANTHER" id="PTHR31528">
    <property type="entry name" value="4-AMINO-5-HYDROXYMETHYL-2-METHYLPYRIMIDINE PHOSPHATE SYNTHASE THI11-RELATED"/>
    <property type="match status" value="1"/>
</dbReference>
<reference evidence="2 3" key="1">
    <citation type="submission" date="2023-04" db="EMBL/GenBank/DDBJ databases">
        <title>A long-awaited taxogenomic arrangement of the family Halomonadaceae.</title>
        <authorList>
            <person name="De La Haba R."/>
            <person name="Chuvochina M."/>
            <person name="Wittouck S."/>
            <person name="Arahal D.R."/>
            <person name="Sanchez-Porro C."/>
            <person name="Hugenholtz P."/>
            <person name="Ventosa A."/>
        </authorList>
    </citation>
    <scope>NUCLEOTIDE SEQUENCE [LARGE SCALE GENOMIC DNA]</scope>
    <source>
        <strain evidence="2 3">DSM 22428</strain>
    </source>
</reference>
<feature type="domain" description="SsuA/THI5-like" evidence="1">
    <location>
        <begin position="7"/>
        <end position="220"/>
    </location>
</feature>
<evidence type="ECO:0000313" key="2">
    <source>
        <dbReference type="EMBL" id="MDR5895986.1"/>
    </source>
</evidence>
<proteinExistence type="predicted"/>
<accession>A0ABU1GWQ7</accession>
<sequence>MLDWYANPSHGPLIIAKQKGLFDAHGIDLTIQAPTDPSAPPKLVAAGKIDLALSYQPQLHLHAASGLPLTRIGTLIDTPLNVLVVRKDSGIERLSDLKGKRIGYSVGGVERVLLDGMLKDSGLSEADVDLVNVNFSLTPALISRKVDAVTGAFRNFELAQMRQEGVEGRPFFIEEHGIPAYEELIFIAERSQIASKREAYARFMSALEQAALWIVNHPQEGWETFKQYDPVLDNQINQSAWFDSIVRFALRPAALDTGRYRRFDRFLHDSGAIDQANDIRSLAIDINA</sequence>
<organism evidence="2 3">
    <name type="scientific">Larsenimonas suaedae</name>
    <dbReference type="NCBI Taxonomy" id="1851019"/>
    <lineage>
        <taxon>Bacteria</taxon>
        <taxon>Pseudomonadati</taxon>
        <taxon>Pseudomonadota</taxon>
        <taxon>Gammaproteobacteria</taxon>
        <taxon>Oceanospirillales</taxon>
        <taxon>Halomonadaceae</taxon>
        <taxon>Larsenimonas</taxon>
    </lineage>
</organism>
<dbReference type="Pfam" id="PF09084">
    <property type="entry name" value="NMT1"/>
    <property type="match status" value="1"/>
</dbReference>
<dbReference type="RefSeq" id="WP_251589921.1">
    <property type="nucleotide sequence ID" value="NZ_JAMLJI010000001.1"/>
</dbReference>
<dbReference type="SUPFAM" id="SSF53850">
    <property type="entry name" value="Periplasmic binding protein-like II"/>
    <property type="match status" value="1"/>
</dbReference>